<gene>
    <name evidence="2" type="ORF">EV141_1995</name>
</gene>
<keyword evidence="3" id="KW-1185">Reference proteome</keyword>
<evidence type="ECO:0000313" key="2">
    <source>
        <dbReference type="EMBL" id="RZS56531.1"/>
    </source>
</evidence>
<keyword evidence="1" id="KW-1133">Transmembrane helix</keyword>
<name>A0A4Q7LQE4_9MICO</name>
<dbReference type="EMBL" id="SGWW01000003">
    <property type="protein sequence ID" value="RZS56531.1"/>
    <property type="molecule type" value="Genomic_DNA"/>
</dbReference>
<dbReference type="RefSeq" id="WP_130485761.1">
    <property type="nucleotide sequence ID" value="NZ_SGWW01000003.1"/>
</dbReference>
<organism evidence="2 3">
    <name type="scientific">Microcella putealis</name>
    <dbReference type="NCBI Taxonomy" id="337005"/>
    <lineage>
        <taxon>Bacteria</taxon>
        <taxon>Bacillati</taxon>
        <taxon>Actinomycetota</taxon>
        <taxon>Actinomycetes</taxon>
        <taxon>Micrococcales</taxon>
        <taxon>Microbacteriaceae</taxon>
        <taxon>Microcella</taxon>
    </lineage>
</organism>
<evidence type="ECO:0000313" key="3">
    <source>
        <dbReference type="Proteomes" id="UP000293519"/>
    </source>
</evidence>
<keyword evidence="1" id="KW-0472">Membrane</keyword>
<evidence type="ECO:0000256" key="1">
    <source>
        <dbReference type="SAM" id="Phobius"/>
    </source>
</evidence>
<proteinExistence type="predicted"/>
<accession>A0A4Q7LQE4</accession>
<comment type="caution">
    <text evidence="2">The sequence shown here is derived from an EMBL/GenBank/DDBJ whole genome shotgun (WGS) entry which is preliminary data.</text>
</comment>
<feature type="transmembrane region" description="Helical" evidence="1">
    <location>
        <begin position="129"/>
        <end position="147"/>
    </location>
</feature>
<dbReference type="Proteomes" id="UP000293519">
    <property type="component" value="Unassembled WGS sequence"/>
</dbReference>
<reference evidence="2 3" key="1">
    <citation type="journal article" date="2015" name="Stand. Genomic Sci.">
        <title>Genomic Encyclopedia of Bacterial and Archaeal Type Strains, Phase III: the genomes of soil and plant-associated and newly described type strains.</title>
        <authorList>
            <person name="Whitman W.B."/>
            <person name="Woyke T."/>
            <person name="Klenk H.P."/>
            <person name="Zhou Y."/>
            <person name="Lilburn T.G."/>
            <person name="Beck B.J."/>
            <person name="De Vos P."/>
            <person name="Vandamme P."/>
            <person name="Eisen J.A."/>
            <person name="Garrity G."/>
            <person name="Hugenholtz P."/>
            <person name="Kyrpides N.C."/>
        </authorList>
    </citation>
    <scope>NUCLEOTIDE SEQUENCE [LARGE SCALE GENOMIC DNA]</scope>
    <source>
        <strain evidence="2 3">CV2</strain>
    </source>
</reference>
<feature type="transmembrane region" description="Helical" evidence="1">
    <location>
        <begin position="73"/>
        <end position="96"/>
    </location>
</feature>
<protein>
    <submittedName>
        <fullName evidence="2">Uncharacterized protein</fullName>
    </submittedName>
</protein>
<sequence length="165" mass="17732">MSTRELPLRWGTQAGRVALGITLIIGGLVHLQAASTTNLWPLAVGSSAHALGWLVLPARAWRRLLPVLPSLGTLWLLLTGPQSTWTIAVTYLGWLLARRRPWISLLTVGPVLLAAVLGGLIWQEYDGMLFALMLTGAASIGCAWWAAALDRDVSARSRTAHPAPA</sequence>
<dbReference type="AlphaFoldDB" id="A0A4Q7LQE4"/>
<feature type="transmembrane region" description="Helical" evidence="1">
    <location>
        <begin position="14"/>
        <end position="33"/>
    </location>
</feature>
<dbReference type="OrthoDB" id="5115602at2"/>
<keyword evidence="1" id="KW-0812">Transmembrane</keyword>
<feature type="transmembrane region" description="Helical" evidence="1">
    <location>
        <begin position="102"/>
        <end position="122"/>
    </location>
</feature>